<evidence type="ECO:0000313" key="2">
    <source>
        <dbReference type="Proteomes" id="UP001056120"/>
    </source>
</evidence>
<reference evidence="1 2" key="2">
    <citation type="journal article" date="2022" name="Mol. Ecol. Resour.">
        <title>The genomes of chicory, endive, great burdock and yacon provide insights into Asteraceae paleo-polyploidization history and plant inulin production.</title>
        <authorList>
            <person name="Fan W."/>
            <person name="Wang S."/>
            <person name="Wang H."/>
            <person name="Wang A."/>
            <person name="Jiang F."/>
            <person name="Liu H."/>
            <person name="Zhao H."/>
            <person name="Xu D."/>
            <person name="Zhang Y."/>
        </authorList>
    </citation>
    <scope>NUCLEOTIDE SEQUENCE [LARGE SCALE GENOMIC DNA]</scope>
    <source>
        <strain evidence="2">cv. Yunnan</strain>
        <tissue evidence="1">Leaves</tissue>
    </source>
</reference>
<keyword evidence="2" id="KW-1185">Reference proteome</keyword>
<organism evidence="1 2">
    <name type="scientific">Smallanthus sonchifolius</name>
    <dbReference type="NCBI Taxonomy" id="185202"/>
    <lineage>
        <taxon>Eukaryota</taxon>
        <taxon>Viridiplantae</taxon>
        <taxon>Streptophyta</taxon>
        <taxon>Embryophyta</taxon>
        <taxon>Tracheophyta</taxon>
        <taxon>Spermatophyta</taxon>
        <taxon>Magnoliopsida</taxon>
        <taxon>eudicotyledons</taxon>
        <taxon>Gunneridae</taxon>
        <taxon>Pentapetalae</taxon>
        <taxon>asterids</taxon>
        <taxon>campanulids</taxon>
        <taxon>Asterales</taxon>
        <taxon>Asteraceae</taxon>
        <taxon>Asteroideae</taxon>
        <taxon>Heliantheae alliance</taxon>
        <taxon>Millerieae</taxon>
        <taxon>Smallanthus</taxon>
    </lineage>
</organism>
<evidence type="ECO:0000313" key="1">
    <source>
        <dbReference type="EMBL" id="KAI3825335.1"/>
    </source>
</evidence>
<reference evidence="2" key="1">
    <citation type="journal article" date="2022" name="Mol. Ecol. Resour.">
        <title>The genomes of chicory, endive, great burdock and yacon provide insights into Asteraceae palaeo-polyploidization history and plant inulin production.</title>
        <authorList>
            <person name="Fan W."/>
            <person name="Wang S."/>
            <person name="Wang H."/>
            <person name="Wang A."/>
            <person name="Jiang F."/>
            <person name="Liu H."/>
            <person name="Zhao H."/>
            <person name="Xu D."/>
            <person name="Zhang Y."/>
        </authorList>
    </citation>
    <scope>NUCLEOTIDE SEQUENCE [LARGE SCALE GENOMIC DNA]</scope>
    <source>
        <strain evidence="2">cv. Yunnan</strain>
    </source>
</reference>
<dbReference type="Proteomes" id="UP001056120">
    <property type="component" value="Linkage Group LG02"/>
</dbReference>
<proteinExistence type="predicted"/>
<accession>A0ACB9JZF4</accession>
<gene>
    <name evidence="1" type="ORF">L1987_06817</name>
</gene>
<sequence length="78" mass="7946">MLRDEDGRKASLKLKEKSSASVDNDVKMSDAEGSSNGSGESSKAALGGGAAFDKNAQVTGVYDLVAVLTHKGRSADSA</sequence>
<comment type="caution">
    <text evidence="1">The sequence shown here is derived from an EMBL/GenBank/DDBJ whole genome shotgun (WGS) entry which is preliminary data.</text>
</comment>
<protein>
    <submittedName>
        <fullName evidence="1">Uncharacterized protein</fullName>
    </submittedName>
</protein>
<dbReference type="EMBL" id="CM042019">
    <property type="protein sequence ID" value="KAI3825335.1"/>
    <property type="molecule type" value="Genomic_DNA"/>
</dbReference>
<name>A0ACB9JZF4_9ASTR</name>